<dbReference type="EMBL" id="BCSZ01000014">
    <property type="protein sequence ID" value="GAT01596.1"/>
    <property type="molecule type" value="Genomic_DNA"/>
</dbReference>
<protein>
    <recommendedName>
        <fullName evidence="3">HNH endonuclease</fullName>
    </recommendedName>
</protein>
<comment type="caution">
    <text evidence="1">The sequence shown here is derived from an EMBL/GenBank/DDBJ whole genome shotgun (WGS) entry which is preliminary data.</text>
</comment>
<dbReference type="InterPro" id="IPR003615">
    <property type="entry name" value="HNH_nuc"/>
</dbReference>
<evidence type="ECO:0000313" key="2">
    <source>
        <dbReference type="Proteomes" id="UP000069705"/>
    </source>
</evidence>
<evidence type="ECO:0000313" key="1">
    <source>
        <dbReference type="EMBL" id="GAT01596.1"/>
    </source>
</evidence>
<dbReference type="CDD" id="cd00085">
    <property type="entry name" value="HNHc"/>
    <property type="match status" value="1"/>
</dbReference>
<sequence length="280" mass="31033">MTVLSTERPTMSAREVFETCCRGIEDADRKNRLLTATEKVESAADDYSAAGESGTIQLVQAATYEPLGLAVKDDFVWLYNKRLVGSPSARSYYERIRDGNRNGRCALCNVQRALTLDHHLPKADHPVFAVSPDNLLPACRDCNSIKLQDPTPTLNAYFDDLGPGPWLKLEVIPADPWIPKFSIQVQPNWSSDLATRAQSHFDRFDLQAFYAYQANRQTAGIRDRLTGLYTSLGPEGVRRHLEGEAVTWQKGDPNSWEAALYAGLATSVWYCSGGFGLVGA</sequence>
<dbReference type="AlphaFoldDB" id="A0A117IDS5"/>
<organism evidence="1 2">
    <name type="scientific">Mycolicibacterium fortuitum subsp. acetamidolyticum</name>
    <dbReference type="NCBI Taxonomy" id="144550"/>
    <lineage>
        <taxon>Bacteria</taxon>
        <taxon>Bacillati</taxon>
        <taxon>Actinomycetota</taxon>
        <taxon>Actinomycetes</taxon>
        <taxon>Mycobacteriales</taxon>
        <taxon>Mycobacteriaceae</taxon>
        <taxon>Mycolicibacterium</taxon>
    </lineage>
</organism>
<gene>
    <name evidence="1" type="ORF">RMCFA_1708</name>
</gene>
<reference evidence="2" key="2">
    <citation type="submission" date="2016-02" db="EMBL/GenBank/DDBJ databases">
        <title>Draft genome sequence of five rapidly growing Mycobacterium species.</title>
        <authorList>
            <person name="Katahira K."/>
            <person name="Gotou Y."/>
            <person name="Iida K."/>
            <person name="Ogura Y."/>
            <person name="Hayashi T."/>
        </authorList>
    </citation>
    <scope>NUCLEOTIDE SEQUENCE [LARGE SCALE GENOMIC DNA]</scope>
    <source>
        <strain evidence="2">JCM6368</strain>
    </source>
</reference>
<accession>A0A117IDS5</accession>
<dbReference type="Proteomes" id="UP000069705">
    <property type="component" value="Unassembled WGS sequence"/>
</dbReference>
<dbReference type="Gene3D" id="1.10.30.50">
    <property type="match status" value="1"/>
</dbReference>
<proteinExistence type="predicted"/>
<evidence type="ECO:0008006" key="3">
    <source>
        <dbReference type="Google" id="ProtNLM"/>
    </source>
</evidence>
<reference evidence="1 2" key="1">
    <citation type="journal article" date="2016" name="Genome Announc.">
        <title>Draft Genome Sequences of Five Rapidly Growing Mycobacterium Species, M. thermoresistibile, M. fortuitum subsp. acetamidolyticum, M. canariasense, M. brisbanense, and M. novocastrense.</title>
        <authorList>
            <person name="Katahira K."/>
            <person name="Ogura Y."/>
            <person name="Gotoh Y."/>
            <person name="Hayashi T."/>
        </authorList>
    </citation>
    <scope>NUCLEOTIDE SEQUENCE [LARGE SCALE GENOMIC DNA]</scope>
    <source>
        <strain evidence="1 2">JCM6368</strain>
    </source>
</reference>
<name>A0A117IDS5_MYCFO</name>